<dbReference type="Pfam" id="PF12796">
    <property type="entry name" value="Ank_2"/>
    <property type="match status" value="1"/>
</dbReference>
<dbReference type="PROSITE" id="PS50088">
    <property type="entry name" value="ANK_REPEAT"/>
    <property type="match status" value="2"/>
</dbReference>
<dbReference type="Gene3D" id="1.25.40.20">
    <property type="entry name" value="Ankyrin repeat-containing domain"/>
    <property type="match status" value="1"/>
</dbReference>
<evidence type="ECO:0000256" key="1">
    <source>
        <dbReference type="ARBA" id="ARBA00022737"/>
    </source>
</evidence>
<dbReference type="PANTHER" id="PTHR24124">
    <property type="entry name" value="ANKYRIN REPEAT FAMILY A"/>
    <property type="match status" value="1"/>
</dbReference>
<keyword evidence="1" id="KW-0677">Repeat</keyword>
<feature type="repeat" description="ANK" evidence="3">
    <location>
        <begin position="76"/>
        <end position="108"/>
    </location>
</feature>
<dbReference type="InterPro" id="IPR036770">
    <property type="entry name" value="Ankyrin_rpt-contain_sf"/>
</dbReference>
<protein>
    <submittedName>
        <fullName evidence="4">Uncharacterized protein</fullName>
    </submittedName>
</protein>
<dbReference type="GO" id="GO:0005634">
    <property type="term" value="C:nucleus"/>
    <property type="evidence" value="ECO:0007669"/>
    <property type="project" value="TreeGrafter"/>
</dbReference>
<feature type="non-terminal residue" evidence="4">
    <location>
        <position position="1"/>
    </location>
</feature>
<organism evidence="4">
    <name type="scientific">Spongospora subterranea</name>
    <dbReference type="NCBI Taxonomy" id="70186"/>
    <lineage>
        <taxon>Eukaryota</taxon>
        <taxon>Sar</taxon>
        <taxon>Rhizaria</taxon>
        <taxon>Endomyxa</taxon>
        <taxon>Phytomyxea</taxon>
        <taxon>Plasmodiophorida</taxon>
        <taxon>Plasmodiophoridae</taxon>
        <taxon>Spongospora</taxon>
    </lineage>
</organism>
<keyword evidence="2 3" id="KW-0040">ANK repeat</keyword>
<evidence type="ECO:0000256" key="2">
    <source>
        <dbReference type="ARBA" id="ARBA00023043"/>
    </source>
</evidence>
<reference evidence="4" key="1">
    <citation type="submission" date="2015-04" db="EMBL/GenBank/DDBJ databases">
        <title>The genome sequence of the plant pathogenic Rhizarian Plasmodiophora brassicae reveals insights in its biotrophic life cycle and the origin of chitin synthesis.</title>
        <authorList>
            <person name="Schwelm A."/>
            <person name="Fogelqvist J."/>
            <person name="Knaust A."/>
            <person name="Julke S."/>
            <person name="Lilja T."/>
            <person name="Dhandapani V."/>
            <person name="Bonilla-Rosso G."/>
            <person name="Karlsson M."/>
            <person name="Shevchenko A."/>
            <person name="Choi S.R."/>
            <person name="Kim H.G."/>
            <person name="Park J.Y."/>
            <person name="Lim Y.P."/>
            <person name="Ludwig-Muller J."/>
            <person name="Dixelius C."/>
        </authorList>
    </citation>
    <scope>NUCLEOTIDE SEQUENCE</scope>
    <source>
        <tissue evidence="4">Potato root galls</tissue>
    </source>
</reference>
<feature type="repeat" description="ANK" evidence="3">
    <location>
        <begin position="10"/>
        <end position="42"/>
    </location>
</feature>
<dbReference type="PANTHER" id="PTHR24124:SF14">
    <property type="entry name" value="CHROMOSOME UNDETERMINED SCAFFOLD_25, WHOLE GENOME SHOTGUN SEQUENCE"/>
    <property type="match status" value="1"/>
</dbReference>
<dbReference type="EMBL" id="HACM01005314">
    <property type="protein sequence ID" value="CRZ05756.1"/>
    <property type="molecule type" value="Transcribed_RNA"/>
</dbReference>
<dbReference type="GO" id="GO:0010468">
    <property type="term" value="P:regulation of gene expression"/>
    <property type="evidence" value="ECO:0007669"/>
    <property type="project" value="TreeGrafter"/>
</dbReference>
<feature type="non-terminal residue" evidence="4">
    <location>
        <position position="112"/>
    </location>
</feature>
<dbReference type="PROSITE" id="PS50297">
    <property type="entry name" value="ANK_REP_REGION"/>
    <property type="match status" value="1"/>
</dbReference>
<evidence type="ECO:0000256" key="3">
    <source>
        <dbReference type="PROSITE-ProRule" id="PRU00023"/>
    </source>
</evidence>
<dbReference type="AlphaFoldDB" id="A0A0H5QVX4"/>
<dbReference type="SMART" id="SM00248">
    <property type="entry name" value="ANK"/>
    <property type="match status" value="2"/>
</dbReference>
<dbReference type="InterPro" id="IPR002110">
    <property type="entry name" value="Ankyrin_rpt"/>
</dbReference>
<proteinExistence type="predicted"/>
<dbReference type="SUPFAM" id="SSF48403">
    <property type="entry name" value="Ankyrin repeat"/>
    <property type="match status" value="1"/>
</dbReference>
<evidence type="ECO:0000313" key="4">
    <source>
        <dbReference type="EMBL" id="CRZ05756.1"/>
    </source>
</evidence>
<name>A0A0H5QVX4_9EUKA</name>
<sequence>SDILNLRNHQGRTPFWIAVNHNCGNIVNILILNGADPSILDIYGDSPLYIHLPNDMTDEIIVLTIEKIDVNHVNRNGNTLLQYAIRNKREVLVNHLLKRGATPIIPDRYGNS</sequence>
<accession>A0A0H5QVX4</accession>